<sequence length="440" mass="49142">MKKLILLSTAIFLFGCTKSESDLVFDKLPEQRVEERNAELRAALVEAENGWNAVLTTGNDLEFSFYFDFTKDENVKMVSDINEKTIITPASSTWRIKYVMNTSLIFDTYNYITQLQDPTPSVLGGVAGNGFFSDIEFEYLRSTPDSVILKGKKYHGSLILTKAKAEEKKLYLEGKFYDMALKTDAAIAEFDNIILEKSASERLQIDVNSNKTISISSVEADGSILTADTYYHYTLTGIAFLNPLIYKDLKLVALNLKANGNLVALDSQGKEHVLKNSASPILPLYKLMGVKYNRLFSPFKTIFPGTTTKGAEIMNFYHQNLNNAYTGYTFGNGSLSLSWNLVNQRVSVIGWHNQNGNTGWNTTAVFGYTVDDAGVYTFTLLTPAAGGYVQKLISEPGKPTIQNFLLTNKIKLDYFIDGNNVYGMMESINDPTIKITFQLN</sequence>
<organism evidence="1 2">
    <name type="scientific">Rhinopithecimicrobium faecis</name>
    <dbReference type="NCBI Taxonomy" id="2820698"/>
    <lineage>
        <taxon>Bacteria</taxon>
        <taxon>Pseudomonadati</taxon>
        <taxon>Bacteroidota</taxon>
        <taxon>Sphingobacteriia</taxon>
        <taxon>Sphingobacteriales</taxon>
        <taxon>Sphingobacteriaceae</taxon>
        <taxon>Rhinopithecimicrobium</taxon>
    </lineage>
</organism>
<name>A0A8T4H6D1_9SPHI</name>
<gene>
    <name evidence="1" type="ORF">J5U18_01980</name>
</gene>
<dbReference type="PROSITE" id="PS51257">
    <property type="entry name" value="PROKAR_LIPOPROTEIN"/>
    <property type="match status" value="1"/>
</dbReference>
<reference evidence="1" key="1">
    <citation type="submission" date="2021-03" db="EMBL/GenBank/DDBJ databases">
        <authorList>
            <person name="Lu T."/>
            <person name="Wang Q."/>
            <person name="Han X."/>
        </authorList>
    </citation>
    <scope>NUCLEOTIDE SEQUENCE</scope>
    <source>
        <strain evidence="1">WQ 2009</strain>
    </source>
</reference>
<dbReference type="RefSeq" id="WP_353545827.1">
    <property type="nucleotide sequence ID" value="NZ_JAGKSB010000002.1"/>
</dbReference>
<dbReference type="Proteomes" id="UP000679691">
    <property type="component" value="Unassembled WGS sequence"/>
</dbReference>
<dbReference type="Pfam" id="PF14135">
    <property type="entry name" value="DUF4302"/>
    <property type="match status" value="1"/>
</dbReference>
<keyword evidence="2" id="KW-1185">Reference proteome</keyword>
<evidence type="ECO:0000313" key="2">
    <source>
        <dbReference type="Proteomes" id="UP000679691"/>
    </source>
</evidence>
<proteinExistence type="predicted"/>
<evidence type="ECO:0000313" key="1">
    <source>
        <dbReference type="EMBL" id="MBP3942344.1"/>
    </source>
</evidence>
<dbReference type="InterPro" id="IPR025396">
    <property type="entry name" value="DUF4302"/>
</dbReference>
<accession>A0A8T4H6D1</accession>
<protein>
    <submittedName>
        <fullName evidence="1">DUF4302 domain-containing protein</fullName>
    </submittedName>
</protein>
<dbReference type="EMBL" id="JAGKSB010000002">
    <property type="protein sequence ID" value="MBP3942344.1"/>
    <property type="molecule type" value="Genomic_DNA"/>
</dbReference>
<dbReference type="AlphaFoldDB" id="A0A8T4H6D1"/>
<comment type="caution">
    <text evidence="1">The sequence shown here is derived from an EMBL/GenBank/DDBJ whole genome shotgun (WGS) entry which is preliminary data.</text>
</comment>